<sequence>MYRMDNPLMASPPSYLSRPNLISPSSIAITSYEPDFSKAIASIIWSRHRTQTTCVIFKCNVNNCPLCPSDIVNSTSTPSSKRVTRSQRRKFVLAKRSVEQKKSKSTTASAADWPLHLTSATAPYRRPSHEPWNFNSDLNMNFYPNRLVQRPDWPWMSSPSSYSLTTSPSSSRSVSPASSVDVNSRSVDTISSCKLTSFLSSPSKRRRVDEI</sequence>
<feature type="compositionally biased region" description="Low complexity" evidence="1">
    <location>
        <begin position="164"/>
        <end position="179"/>
    </location>
</feature>
<dbReference type="OrthoDB" id="10179512at2759"/>
<dbReference type="Proteomes" id="UP000007110">
    <property type="component" value="Unassembled WGS sequence"/>
</dbReference>
<dbReference type="KEGG" id="spu:105445522"/>
<accession>A0A7M7HP55</accession>
<reference evidence="3" key="1">
    <citation type="submission" date="2015-02" db="EMBL/GenBank/DDBJ databases">
        <title>Genome sequencing for Strongylocentrotus purpuratus.</title>
        <authorList>
            <person name="Murali S."/>
            <person name="Liu Y."/>
            <person name="Vee V."/>
            <person name="English A."/>
            <person name="Wang M."/>
            <person name="Skinner E."/>
            <person name="Han Y."/>
            <person name="Muzny D.M."/>
            <person name="Worley K.C."/>
            <person name="Gibbs R.A."/>
        </authorList>
    </citation>
    <scope>NUCLEOTIDE SEQUENCE</scope>
</reference>
<evidence type="ECO:0000313" key="2">
    <source>
        <dbReference type="EnsemblMetazoa" id="XP_011679474"/>
    </source>
</evidence>
<dbReference type="OMA" id="CNIANCP"/>
<protein>
    <submittedName>
        <fullName evidence="2">Uncharacterized protein</fullName>
    </submittedName>
</protein>
<evidence type="ECO:0000313" key="3">
    <source>
        <dbReference type="Proteomes" id="UP000007110"/>
    </source>
</evidence>
<dbReference type="GeneID" id="105445522"/>
<dbReference type="InParanoid" id="A0A7M7HP55"/>
<organism evidence="2 3">
    <name type="scientific">Strongylocentrotus purpuratus</name>
    <name type="common">Purple sea urchin</name>
    <dbReference type="NCBI Taxonomy" id="7668"/>
    <lineage>
        <taxon>Eukaryota</taxon>
        <taxon>Metazoa</taxon>
        <taxon>Echinodermata</taxon>
        <taxon>Eleutherozoa</taxon>
        <taxon>Echinozoa</taxon>
        <taxon>Echinoidea</taxon>
        <taxon>Euechinoidea</taxon>
        <taxon>Echinacea</taxon>
        <taxon>Camarodonta</taxon>
        <taxon>Echinidea</taxon>
        <taxon>Strongylocentrotidae</taxon>
        <taxon>Strongylocentrotus</taxon>
    </lineage>
</organism>
<feature type="region of interest" description="Disordered" evidence="1">
    <location>
        <begin position="164"/>
        <end position="187"/>
    </location>
</feature>
<dbReference type="EnsemblMetazoa" id="XM_011681172">
    <property type="protein sequence ID" value="XP_011679474"/>
    <property type="gene ID" value="LOC105445522"/>
</dbReference>
<name>A0A7M7HP55_STRPU</name>
<proteinExistence type="predicted"/>
<dbReference type="AlphaFoldDB" id="A0A7M7HP55"/>
<reference evidence="2" key="2">
    <citation type="submission" date="2021-01" db="UniProtKB">
        <authorList>
            <consortium name="EnsemblMetazoa"/>
        </authorList>
    </citation>
    <scope>IDENTIFICATION</scope>
</reference>
<keyword evidence="3" id="KW-1185">Reference proteome</keyword>
<dbReference type="RefSeq" id="XP_011679474.2">
    <property type="nucleotide sequence ID" value="XM_011681172.2"/>
</dbReference>
<evidence type="ECO:0000256" key="1">
    <source>
        <dbReference type="SAM" id="MobiDB-lite"/>
    </source>
</evidence>